<evidence type="ECO:0000313" key="4">
    <source>
        <dbReference type="Ensembl" id="ENSCUSP00005025673.1"/>
    </source>
</evidence>
<feature type="coiled-coil region" evidence="1">
    <location>
        <begin position="677"/>
        <end position="704"/>
    </location>
</feature>
<feature type="region of interest" description="Disordered" evidence="2">
    <location>
        <begin position="1254"/>
        <end position="1344"/>
    </location>
</feature>
<feature type="compositionally biased region" description="Polar residues" evidence="2">
    <location>
        <begin position="1294"/>
        <end position="1311"/>
    </location>
</feature>
<reference evidence="4" key="3">
    <citation type="submission" date="2025-09" db="UniProtKB">
        <authorList>
            <consortium name="Ensembl"/>
        </authorList>
    </citation>
    <scope>IDENTIFICATION</scope>
</reference>
<feature type="compositionally biased region" description="Basic and acidic residues" evidence="2">
    <location>
        <begin position="1266"/>
        <end position="1276"/>
    </location>
</feature>
<feature type="compositionally biased region" description="Basic and acidic residues" evidence="2">
    <location>
        <begin position="1763"/>
        <end position="1774"/>
    </location>
</feature>
<feature type="region of interest" description="Disordered" evidence="2">
    <location>
        <begin position="1"/>
        <end position="87"/>
    </location>
</feature>
<evidence type="ECO:0000259" key="3">
    <source>
        <dbReference type="Pfam" id="PF15717"/>
    </source>
</evidence>
<feature type="compositionally biased region" description="Low complexity" evidence="2">
    <location>
        <begin position="1939"/>
        <end position="1950"/>
    </location>
</feature>
<reference evidence="4" key="2">
    <citation type="submission" date="2025-08" db="UniProtKB">
        <authorList>
            <consortium name="Ensembl"/>
        </authorList>
    </citation>
    <scope>IDENTIFICATION</scope>
</reference>
<dbReference type="GO" id="GO:0071539">
    <property type="term" value="P:protein localization to centrosome"/>
    <property type="evidence" value="ECO:0007669"/>
    <property type="project" value="InterPro"/>
</dbReference>
<feature type="region of interest" description="Disordered" evidence="2">
    <location>
        <begin position="111"/>
        <end position="140"/>
    </location>
</feature>
<feature type="compositionally biased region" description="Polar residues" evidence="2">
    <location>
        <begin position="1808"/>
        <end position="1818"/>
    </location>
</feature>
<name>A0A8C3VBJ1_CATUS</name>
<feature type="region of interest" description="Disordered" evidence="2">
    <location>
        <begin position="920"/>
        <end position="940"/>
    </location>
</feature>
<dbReference type="GO" id="GO:0034454">
    <property type="term" value="P:microtubule anchoring at centrosome"/>
    <property type="evidence" value="ECO:0007669"/>
    <property type="project" value="InterPro"/>
</dbReference>
<gene>
    <name evidence="4" type="primary">PCM1</name>
</gene>
<proteinExistence type="predicted"/>
<evidence type="ECO:0000313" key="5">
    <source>
        <dbReference type="Proteomes" id="UP000694563"/>
    </source>
</evidence>
<organism evidence="4 5">
    <name type="scientific">Catharus ustulatus</name>
    <name type="common">Russet-backed thrush</name>
    <name type="synonym">Hylocichla ustulatus</name>
    <dbReference type="NCBI Taxonomy" id="91951"/>
    <lineage>
        <taxon>Eukaryota</taxon>
        <taxon>Metazoa</taxon>
        <taxon>Chordata</taxon>
        <taxon>Craniata</taxon>
        <taxon>Vertebrata</taxon>
        <taxon>Euteleostomi</taxon>
        <taxon>Archelosauria</taxon>
        <taxon>Archosauria</taxon>
        <taxon>Dinosauria</taxon>
        <taxon>Saurischia</taxon>
        <taxon>Theropoda</taxon>
        <taxon>Coelurosauria</taxon>
        <taxon>Aves</taxon>
        <taxon>Neognathae</taxon>
        <taxon>Neoaves</taxon>
        <taxon>Telluraves</taxon>
        <taxon>Australaves</taxon>
        <taxon>Passeriformes</taxon>
        <taxon>Turdidae</taxon>
        <taxon>Catharus</taxon>
    </lineage>
</organism>
<feature type="region of interest" description="Disordered" evidence="2">
    <location>
        <begin position="1103"/>
        <end position="1129"/>
    </location>
</feature>
<feature type="compositionally biased region" description="Polar residues" evidence="2">
    <location>
        <begin position="116"/>
        <end position="132"/>
    </location>
</feature>
<evidence type="ECO:0000256" key="2">
    <source>
        <dbReference type="SAM" id="MobiDB-lite"/>
    </source>
</evidence>
<feature type="compositionally biased region" description="Basic and acidic residues" evidence="2">
    <location>
        <begin position="1216"/>
        <end position="1225"/>
    </location>
</feature>
<feature type="compositionally biased region" description="Low complexity" evidence="2">
    <location>
        <begin position="1845"/>
        <end position="1858"/>
    </location>
</feature>
<dbReference type="Pfam" id="PF15717">
    <property type="entry name" value="PCM1_C"/>
    <property type="match status" value="1"/>
</dbReference>
<feature type="compositionally biased region" description="Basic and acidic residues" evidence="2">
    <location>
        <begin position="43"/>
        <end position="60"/>
    </location>
</feature>
<feature type="domain" description="Pericentriolar material 1 protein C-terminal" evidence="3">
    <location>
        <begin position="1412"/>
        <end position="2013"/>
    </location>
</feature>
<feature type="coiled-coil region" evidence="1">
    <location>
        <begin position="230"/>
        <end position="300"/>
    </location>
</feature>
<feature type="region of interest" description="Disordered" evidence="2">
    <location>
        <begin position="1763"/>
        <end position="1878"/>
    </location>
</feature>
<protein>
    <submittedName>
        <fullName evidence="4">Pericentriolar material 1</fullName>
    </submittedName>
</protein>
<dbReference type="Ensembl" id="ENSCUST00005026589.1">
    <property type="protein sequence ID" value="ENSCUSP00005025673.1"/>
    <property type="gene ID" value="ENSCUSG00005015717.1"/>
</dbReference>
<feature type="region of interest" description="Disordered" evidence="2">
    <location>
        <begin position="539"/>
        <end position="601"/>
    </location>
</feature>
<dbReference type="GO" id="GO:1905515">
    <property type="term" value="P:non-motile cilium assembly"/>
    <property type="evidence" value="ECO:0007669"/>
    <property type="project" value="TreeGrafter"/>
</dbReference>
<feature type="compositionally biased region" description="Acidic residues" evidence="2">
    <location>
        <begin position="645"/>
        <end position="656"/>
    </location>
</feature>
<feature type="compositionally biased region" description="Acidic residues" evidence="2">
    <location>
        <begin position="553"/>
        <end position="567"/>
    </location>
</feature>
<keyword evidence="5" id="KW-1185">Reference proteome</keyword>
<feature type="region of interest" description="Disordered" evidence="2">
    <location>
        <begin position="1916"/>
        <end position="1976"/>
    </location>
</feature>
<dbReference type="PANTHER" id="PTHR14164:SF12">
    <property type="entry name" value="PERICENTRIOLAR MATERIAL 1 PROTEIN"/>
    <property type="match status" value="1"/>
</dbReference>
<sequence>MATGGGPFEEHMNDQDLPSWSNESLDDRLNNTDWGGQQKKANRSSEKNKKKLSGEGETRLTNDISPESSPGMERRKTRTSHSFPHARYMTQMSVPEQAELERLKQRINFSDLDQRSIGSDSQGRATAANNKRQLNENKKPFNFLSLQINTNKSKDPASGSQKKESGVSAQCKELFGAALSKDFLQNCQVSAQEDATGEQAMDSSQIVSRLVQIRDYIAKASSMRDDLVEKNERSANVERLSHLIDDLKEQEKSYLKFLQKMLARDPQHEAKEELENLKKQHDLLERMLQQQEQLKALQGRQAALLALQHKAEQAIAVLDDSGIILILLLNHTFLFKQPLFHCFVTETTGSVSGVSLTSELNEELNDLIQRFHNQLHDSQVSPSVPDNRRQAESLSLTREISQSRNSSMSEHQSDEKAQLFNKMRMLQGKKQKMDKLLGELHTLRDQHLNNSSFFPASGSPQRSVDQRSTTSAASGPVGIVTVVNGESNSLASAPYPDSLVSQNESEEDENLNPTEKLQKLNEVRKRLNELRELVHYYEQTSDMMTDAVNENTKEEEETEESETDSEHEDPQPATNIRLNPQGISGWSEINSNSNVQCGTNNRDGRHLNTDCEINNRSAANIRTLKMSSALDCHNRENDKHFDLPQGEDDEVEEDRVSEDSLSSHRSSLGDVAGDAEFEQKINRLIAAKQKLRQLQNLAAMVQDDDPEPQGTIANASNIGDLLGEMDEAKQQPNNVRASSNKLKKDVRLNEKAREKFYEAKLQQQQRELKQLQEERRKLIEIQEKIQVLQKACPDLQLAADLGNCPANRQTSQVTSTPAMNECNTADKPLFDCGESVPVGNELWSEMRRHEILREELRQRRKQLEALMAEDQRRRELAETISTVAASVKSEGSEAQCTPQQSRTEKTMATWGGSTQCALEEENGGEDGYLSDGVGQAEEEEEDASSLNDSFSVYPNNNIPENAYFVKGNRDRWKNCRPLSADGNYRPVSKTRQQQNISMRRQENFRWMSELSYVEEKERWQEQINQLKKQHEFSVSICQTLMQDQQTLSCLLQTLLTGPYGMMSNNVASSQIHLIMHQLNQCYTQLTWQQNNVQRLKQMLSDLMQQQEQQCQEKPSRKERGSSAPPPPSPVFCPFSFSPQPVNLFSVPGFTNFSSFAPGINYNPVFPSGFGDFAHNISPRSSEQQEQQHPLDHNTSGKTEYMAFPKPFESSSSNGAEKQRNHRQPEEEMENISTWLNDSQEIKKDDQSQLNAGFAVPVQNVASGHKNQCDTNRRREFDEESLESFSSMPDPIDPTTVTKTFRSRKASAQASLASKDKTPRSKNKRKSSSQLKGRSKNTGYESASASSVCEPCKSNKIRHTDDVVHAKVFSKRNQEQLEKIIKYSRSTEMSSAHARRILQQSNRNACIEAPETGSDLSMFEALRDTIYSEVATLISQNESRPHFLIELFHELQLLNTDYLRQRALYALQDIVTRHLSEKNEKGKCAKSLNSATWVASNSELTPSESLASTDDETFGKNIAEACQDCEQPDADNGSIMSTSSNFEPFATDDLGNTVIHLDKALSWMRDYERMKVEPESTLDSEGCSSNFQGASTAKLEGTGECQSVPQSGDVSAVPCPRIDTQQLDRQIKAIMKEVIPFLKEHMDEVCSSQLLTSVRRMVLTLTQQNDESKEFVKFFHKQLGSILQDSLAKFAGRKLKDCGEDLLVEISEVLFNELAFFKLMQDLDNNSISVKQRCKRKIETTEGMQSYVKEVCFILFLKNDKDETETAKQAPDSEVRAGNGVPESIRSDASDQEEDEESERGPVAISLSKAETQALTNYGSGEDENEDEEIEFEEGPVDVQTSLQASSETTENEQTSNQELSKAKSSEILSSEQESVNVKGGQDVAAVVPHYLSVIENTPALTVNTSESFITATVKTEGSSSSLAVNETPTQDTTCAENKSGASSESSMAGSPDTESPVLVNEYEPGSGNVSQKSDEDDFVKVEDLPLKLAVYSEAELMKKMKTEAQTKSLSDELLGGSGAQDQELAGDGQTLKEPV</sequence>
<dbReference type="GO" id="GO:0036064">
    <property type="term" value="C:ciliary basal body"/>
    <property type="evidence" value="ECO:0007669"/>
    <property type="project" value="TreeGrafter"/>
</dbReference>
<feature type="region of interest" description="Disordered" evidence="2">
    <location>
        <begin position="451"/>
        <end position="473"/>
    </location>
</feature>
<feature type="compositionally biased region" description="Polar residues" evidence="2">
    <location>
        <begin position="1177"/>
        <end position="1197"/>
    </location>
</feature>
<dbReference type="GO" id="GO:0034451">
    <property type="term" value="C:centriolar satellite"/>
    <property type="evidence" value="ECO:0007669"/>
    <property type="project" value="TreeGrafter"/>
</dbReference>
<reference evidence="4" key="1">
    <citation type="submission" date="2020-10" db="EMBL/GenBank/DDBJ databases">
        <title>Catharus ustulatus (Swainson's thrush) genome, bCatUst1, primary haplotype v2.</title>
        <authorList>
            <person name="Delmore K."/>
            <person name="Vafadar M."/>
            <person name="Formenti G."/>
            <person name="Chow W."/>
            <person name="Pelan S."/>
            <person name="Howe K."/>
            <person name="Rhie A."/>
            <person name="Mountcastle J."/>
            <person name="Haase B."/>
            <person name="Fedrigo O."/>
            <person name="Jarvis E.D."/>
        </authorList>
    </citation>
    <scope>NUCLEOTIDE SEQUENCE [LARGE SCALE GENOMIC DNA]</scope>
</reference>
<feature type="region of interest" description="Disordered" evidence="2">
    <location>
        <begin position="377"/>
        <end position="415"/>
    </location>
</feature>
<feature type="compositionally biased region" description="Polar residues" evidence="2">
    <location>
        <begin position="1916"/>
        <end position="1936"/>
    </location>
</feature>
<accession>A0A8C3VBJ1</accession>
<evidence type="ECO:0000256" key="1">
    <source>
        <dbReference type="SAM" id="Coils"/>
    </source>
</evidence>
<keyword evidence="1" id="KW-0175">Coiled coil</keyword>
<feature type="compositionally biased region" description="Acidic residues" evidence="2">
    <location>
        <begin position="1820"/>
        <end position="1835"/>
    </location>
</feature>
<feature type="compositionally biased region" description="Polar residues" evidence="2">
    <location>
        <begin position="1866"/>
        <end position="1875"/>
    </location>
</feature>
<feature type="region of interest" description="Disordered" evidence="2">
    <location>
        <begin position="2005"/>
        <end position="2035"/>
    </location>
</feature>
<feature type="region of interest" description="Disordered" evidence="2">
    <location>
        <begin position="635"/>
        <end position="668"/>
    </location>
</feature>
<feature type="compositionally biased region" description="Polar residues" evidence="2">
    <location>
        <begin position="1327"/>
        <end position="1344"/>
    </location>
</feature>
<feature type="coiled-coil region" evidence="1">
    <location>
        <begin position="754"/>
        <end position="791"/>
    </location>
</feature>
<feature type="compositionally biased region" description="Polar residues" evidence="2">
    <location>
        <begin position="572"/>
        <end position="601"/>
    </location>
</feature>
<feature type="coiled-coil region" evidence="1">
    <location>
        <begin position="846"/>
        <end position="873"/>
    </location>
</feature>
<dbReference type="PANTHER" id="PTHR14164">
    <property type="entry name" value="PERICENTRIOLAR MATERIAL 1-RELATED"/>
    <property type="match status" value="1"/>
</dbReference>
<feature type="compositionally biased region" description="Polar residues" evidence="2">
    <location>
        <begin position="392"/>
        <end position="410"/>
    </location>
</feature>
<dbReference type="InterPro" id="IPR031446">
    <property type="entry name" value="PCM1_C"/>
</dbReference>
<feature type="region of interest" description="Disordered" evidence="2">
    <location>
        <begin position="488"/>
        <end position="517"/>
    </location>
</feature>
<feature type="region of interest" description="Disordered" evidence="2">
    <location>
        <begin position="1172"/>
        <end position="1229"/>
    </location>
</feature>
<dbReference type="Proteomes" id="UP000694563">
    <property type="component" value="Chromosome 5"/>
</dbReference>
<dbReference type="InterPro" id="IPR024138">
    <property type="entry name" value="Pericentriolar_Pcm1"/>
</dbReference>